<gene>
    <name evidence="1" type="ORF">NBRC111893_2497</name>
</gene>
<dbReference type="InterPro" id="IPR006724">
    <property type="entry name" value="Phage_TTP"/>
</dbReference>
<evidence type="ECO:0000313" key="2">
    <source>
        <dbReference type="Proteomes" id="UP000286974"/>
    </source>
</evidence>
<proteinExistence type="predicted"/>
<name>A0A401FQ44_9LACO</name>
<reference evidence="1 2" key="1">
    <citation type="submission" date="2017-11" db="EMBL/GenBank/DDBJ databases">
        <title>Draft Genome Sequence of Lactobacillus curieae NBRC 111893 isolated from Koso, a Japanese sugar-Vegetable Fermented Beverage.</title>
        <authorList>
            <person name="Chiou T.Y."/>
            <person name="Oshima K."/>
            <person name="Suda W."/>
            <person name="Hattori M."/>
            <person name="Takahashi T."/>
        </authorList>
    </citation>
    <scope>NUCLEOTIDE SEQUENCE [LARGE SCALE GENOMIC DNA]</scope>
    <source>
        <strain evidence="1 2">NBRC111893</strain>
    </source>
</reference>
<evidence type="ECO:0000313" key="1">
    <source>
        <dbReference type="EMBL" id="GAY74351.1"/>
    </source>
</evidence>
<keyword evidence="2" id="KW-1185">Reference proteome</keyword>
<dbReference type="OrthoDB" id="2143665at2"/>
<comment type="caution">
    <text evidence="1">The sequence shown here is derived from an EMBL/GenBank/DDBJ whole genome shotgun (WGS) entry which is preliminary data.</text>
</comment>
<dbReference type="RefSeq" id="WP_125008999.1">
    <property type="nucleotide sequence ID" value="NZ_BEXA01000009.1"/>
</dbReference>
<protein>
    <submittedName>
        <fullName evidence="1">Phage major tail protein</fullName>
    </submittedName>
</protein>
<accession>A0A401FQ44</accession>
<dbReference type="EMBL" id="BEXA01000009">
    <property type="protein sequence ID" value="GAY74351.1"/>
    <property type="molecule type" value="Genomic_DNA"/>
</dbReference>
<dbReference type="Pfam" id="PF04630">
    <property type="entry name" value="Phage_TTP_1"/>
    <property type="match status" value="1"/>
</dbReference>
<dbReference type="Proteomes" id="UP000286974">
    <property type="component" value="Unassembled WGS sequence"/>
</dbReference>
<sequence>MATVGVKGIRMAIIDPTTGLVIAGEKGLTENGIFDARGKVAKGVTQANITGLAPAVAKIWGNDILQDQSIGKAQPSVAANFNDLPHDILEKALGHESDGKGGYLDNSNGVLPHLAMDIITSDLAGNDIHYAFYDGNLTAGDKTIGTSNENETRDTDNLTYNPVAGLNGHVYKTFYAAEEGFTDDALVKEFFPTSAATTSAPKSE</sequence>
<dbReference type="AlphaFoldDB" id="A0A401FQ44"/>
<organism evidence="1 2">
    <name type="scientific">Lentilactobacillus kosonis</name>
    <dbReference type="NCBI Taxonomy" id="2810561"/>
    <lineage>
        <taxon>Bacteria</taxon>
        <taxon>Bacillati</taxon>
        <taxon>Bacillota</taxon>
        <taxon>Bacilli</taxon>
        <taxon>Lactobacillales</taxon>
        <taxon>Lactobacillaceae</taxon>
        <taxon>Lentilactobacillus</taxon>
    </lineage>
</organism>